<reference evidence="3" key="1">
    <citation type="submission" date="2021-12" db="EMBL/GenBank/DDBJ databases">
        <title>Convergent genome expansion in fungi linked to evolution of root-endophyte symbiosis.</title>
        <authorList>
            <consortium name="DOE Joint Genome Institute"/>
            <person name="Ke Y.-H."/>
            <person name="Bonito G."/>
            <person name="Liao H.-L."/>
            <person name="Looney B."/>
            <person name="Rojas-Flechas A."/>
            <person name="Nash J."/>
            <person name="Hameed K."/>
            <person name="Schadt C."/>
            <person name="Martin F."/>
            <person name="Crous P.W."/>
            <person name="Miettinen O."/>
            <person name="Magnuson J.K."/>
            <person name="Labbe J."/>
            <person name="Jacobson D."/>
            <person name="Doktycz M.J."/>
            <person name="Veneault-Fourrey C."/>
            <person name="Kuo A."/>
            <person name="Mondo S."/>
            <person name="Calhoun S."/>
            <person name="Riley R."/>
            <person name="Ohm R."/>
            <person name="LaButti K."/>
            <person name="Andreopoulos B."/>
            <person name="Pangilinan J."/>
            <person name="Nolan M."/>
            <person name="Tritt A."/>
            <person name="Clum A."/>
            <person name="Lipzen A."/>
            <person name="Daum C."/>
            <person name="Barry K."/>
            <person name="Grigoriev I.V."/>
            <person name="Vilgalys R."/>
        </authorList>
    </citation>
    <scope>NUCLEOTIDE SEQUENCE</scope>
    <source>
        <strain evidence="3">PMI_201</strain>
    </source>
</reference>
<keyword evidence="1" id="KW-0521">NADP</keyword>
<gene>
    <name evidence="3" type="ORF">BGW36DRAFT_375178</name>
</gene>
<dbReference type="InterPro" id="IPR013785">
    <property type="entry name" value="Aldolase_TIM"/>
</dbReference>
<evidence type="ECO:0000313" key="3">
    <source>
        <dbReference type="EMBL" id="KAH8700881.1"/>
    </source>
</evidence>
<dbReference type="SUPFAM" id="SSF51395">
    <property type="entry name" value="FMN-linked oxidoreductases"/>
    <property type="match status" value="1"/>
</dbReference>
<dbReference type="EMBL" id="JAJTJA010000004">
    <property type="protein sequence ID" value="KAH8700881.1"/>
    <property type="molecule type" value="Genomic_DNA"/>
</dbReference>
<dbReference type="PANTHER" id="PTHR22893:SF91">
    <property type="entry name" value="NADPH DEHYDROGENASE 2-RELATED"/>
    <property type="match status" value="1"/>
</dbReference>
<keyword evidence="4" id="KW-1185">Reference proteome</keyword>
<dbReference type="Pfam" id="PF00724">
    <property type="entry name" value="Oxidored_FMN"/>
    <property type="match status" value="1"/>
</dbReference>
<evidence type="ECO:0000256" key="1">
    <source>
        <dbReference type="ARBA" id="ARBA00022857"/>
    </source>
</evidence>
<evidence type="ECO:0000259" key="2">
    <source>
        <dbReference type="Pfam" id="PF00724"/>
    </source>
</evidence>
<dbReference type="InterPro" id="IPR045247">
    <property type="entry name" value="Oye-like"/>
</dbReference>
<dbReference type="PANTHER" id="PTHR22893">
    <property type="entry name" value="NADH OXIDOREDUCTASE-RELATED"/>
    <property type="match status" value="1"/>
</dbReference>
<dbReference type="GeneID" id="70246020"/>
<protein>
    <submittedName>
        <fullName evidence="3">NADH:flavin oxidoreductase/NADH oxidase family protein</fullName>
    </submittedName>
</protein>
<dbReference type="InterPro" id="IPR001155">
    <property type="entry name" value="OxRdtase_FMN_N"/>
</dbReference>
<evidence type="ECO:0000313" key="4">
    <source>
        <dbReference type="Proteomes" id="UP001201262"/>
    </source>
</evidence>
<dbReference type="GO" id="GO:0003959">
    <property type="term" value="F:NADPH dehydrogenase activity"/>
    <property type="evidence" value="ECO:0007669"/>
    <property type="project" value="TreeGrafter"/>
</dbReference>
<dbReference type="FunFam" id="3.20.20.70:FF:000138">
    <property type="entry name" value="NADPH dehydrogenase 1"/>
    <property type="match status" value="1"/>
</dbReference>
<dbReference type="AlphaFoldDB" id="A0AAD4Q2Z2"/>
<dbReference type="RefSeq" id="XP_046074587.1">
    <property type="nucleotide sequence ID" value="XM_046215733.1"/>
</dbReference>
<name>A0AAD4Q2Z2_9EURO</name>
<dbReference type="Proteomes" id="UP001201262">
    <property type="component" value="Unassembled WGS sequence"/>
</dbReference>
<dbReference type="CDD" id="cd02933">
    <property type="entry name" value="OYE_like_FMN"/>
    <property type="match status" value="1"/>
</dbReference>
<dbReference type="GO" id="GO:0010181">
    <property type="term" value="F:FMN binding"/>
    <property type="evidence" value="ECO:0007669"/>
    <property type="project" value="InterPro"/>
</dbReference>
<organism evidence="3 4">
    <name type="scientific">Talaromyces proteolyticus</name>
    <dbReference type="NCBI Taxonomy" id="1131652"/>
    <lineage>
        <taxon>Eukaryota</taxon>
        <taxon>Fungi</taxon>
        <taxon>Dikarya</taxon>
        <taxon>Ascomycota</taxon>
        <taxon>Pezizomycotina</taxon>
        <taxon>Eurotiomycetes</taxon>
        <taxon>Eurotiomycetidae</taxon>
        <taxon>Eurotiales</taxon>
        <taxon>Trichocomaceae</taxon>
        <taxon>Talaromyces</taxon>
        <taxon>Talaromyces sect. Bacilispori</taxon>
    </lineage>
</organism>
<proteinExistence type="predicted"/>
<feature type="domain" description="NADH:flavin oxidoreductase/NADH oxidase N-terminal" evidence="2">
    <location>
        <begin position="4"/>
        <end position="336"/>
    </location>
</feature>
<dbReference type="Gene3D" id="3.20.20.70">
    <property type="entry name" value="Aldolase class I"/>
    <property type="match status" value="1"/>
</dbReference>
<accession>A0AAD4Q2Z2</accession>
<sequence>MSTLFSPLKLGRHELAHRTALAPLTRFRADDNHVPLPFVKEYYAQRGSVPGTLLITEATIITPQAGLYPNVPGIYTPAQISAWREITDAVHARGSLIYLQLWALGRTASLDTLKAEGVQDHLVSSSATPLEGAPVPTPLTEEGIQAYIRDFALAAKRAVDEAGFDGVEVHGANGYLIDQFIQDVVNKRTDGWGGSVEKRGRFALEVTKAVAEAVGADRTAIRLSPYNTYQEMGMADPVPQFTYIVGELAKLGLAYLHVVGPRVTGSTTIETTKDIDWLLKAYGNASPVVLCGGFSDKTAVEAAEKYKGEGFDVVVAFGRWFISNPDLPFRLKEGIEFAPYDRSTFYQPKVVEGYTDYKFSERFALKAAA</sequence>
<comment type="caution">
    <text evidence="3">The sequence shown here is derived from an EMBL/GenBank/DDBJ whole genome shotgun (WGS) entry which is preliminary data.</text>
</comment>